<dbReference type="RefSeq" id="WP_203661108.1">
    <property type="nucleotide sequence ID" value="NZ_BAAAZM010000020.1"/>
</dbReference>
<keyword evidence="2" id="KW-0472">Membrane</keyword>
<dbReference type="AlphaFoldDB" id="A0A8J3J0Z6"/>
<evidence type="ECO:0000256" key="2">
    <source>
        <dbReference type="SAM" id="Phobius"/>
    </source>
</evidence>
<dbReference type="Proteomes" id="UP000612808">
    <property type="component" value="Unassembled WGS sequence"/>
</dbReference>
<evidence type="ECO:0000313" key="3">
    <source>
        <dbReference type="EMBL" id="GID13781.1"/>
    </source>
</evidence>
<feature type="transmembrane region" description="Helical" evidence="2">
    <location>
        <begin position="12"/>
        <end position="37"/>
    </location>
</feature>
<keyword evidence="4" id="KW-1185">Reference proteome</keyword>
<name>A0A8J3J0Z6_9ACTN</name>
<dbReference type="EMBL" id="BOMB01000026">
    <property type="protein sequence ID" value="GID13781.1"/>
    <property type="molecule type" value="Genomic_DNA"/>
</dbReference>
<proteinExistence type="predicted"/>
<organism evidence="3 4">
    <name type="scientific">Actinocatenispora rupis</name>
    <dbReference type="NCBI Taxonomy" id="519421"/>
    <lineage>
        <taxon>Bacteria</taxon>
        <taxon>Bacillati</taxon>
        <taxon>Actinomycetota</taxon>
        <taxon>Actinomycetes</taxon>
        <taxon>Micromonosporales</taxon>
        <taxon>Micromonosporaceae</taxon>
        <taxon>Actinocatenispora</taxon>
    </lineage>
</organism>
<gene>
    <name evidence="3" type="ORF">Aru02nite_46700</name>
</gene>
<sequence length="67" mass="6890">MRRVAPVLPTDRVVRIAVLVLVGVALVAGTAAIWYGVVTTVDPATHEPPMYAPPSADPALSGMPSAP</sequence>
<feature type="region of interest" description="Disordered" evidence="1">
    <location>
        <begin position="46"/>
        <end position="67"/>
    </location>
</feature>
<evidence type="ECO:0000256" key="1">
    <source>
        <dbReference type="SAM" id="MobiDB-lite"/>
    </source>
</evidence>
<keyword evidence="2" id="KW-0812">Transmembrane</keyword>
<protein>
    <submittedName>
        <fullName evidence="3">Uncharacterized protein</fullName>
    </submittedName>
</protein>
<accession>A0A8J3J0Z6</accession>
<keyword evidence="2" id="KW-1133">Transmembrane helix</keyword>
<comment type="caution">
    <text evidence="3">The sequence shown here is derived from an EMBL/GenBank/DDBJ whole genome shotgun (WGS) entry which is preliminary data.</text>
</comment>
<reference evidence="3" key="1">
    <citation type="submission" date="2021-01" db="EMBL/GenBank/DDBJ databases">
        <title>Whole genome shotgun sequence of Actinocatenispora rupis NBRC 107355.</title>
        <authorList>
            <person name="Komaki H."/>
            <person name="Tamura T."/>
        </authorList>
    </citation>
    <scope>NUCLEOTIDE SEQUENCE</scope>
    <source>
        <strain evidence="3">NBRC 107355</strain>
    </source>
</reference>
<evidence type="ECO:0000313" key="4">
    <source>
        <dbReference type="Proteomes" id="UP000612808"/>
    </source>
</evidence>